<sequence>MTNPIRLSHPAKDLLMTRLVKQWQTRKLQTDLTQLRQKWNQIDCQVPAFLVYVQQLAALLEEDYKGRTGKLYALCTQGIRSFPEVGQFHEELCERIGHPLDPKGKHCLMIQQILEVKNDLREVIASVRFDLLHPLFQIRPGCENARQTEIKERISSTFGQISGALNEISPLEVAALEIPTNWALCIRTEQRKLFGMMLGFSLAAIEQLSNLDHWIDDYFQMGEINHLVILSPNN</sequence>
<name>A0A504YWW6_FASGI</name>
<accession>A0A504YWW6</accession>
<evidence type="ECO:0000313" key="2">
    <source>
        <dbReference type="Proteomes" id="UP000316759"/>
    </source>
</evidence>
<dbReference type="EMBL" id="SUNJ01006676">
    <property type="protein sequence ID" value="TPP62577.1"/>
    <property type="molecule type" value="Genomic_DNA"/>
</dbReference>
<organism evidence="1 2">
    <name type="scientific">Fasciola gigantica</name>
    <name type="common">Giant liver fluke</name>
    <dbReference type="NCBI Taxonomy" id="46835"/>
    <lineage>
        <taxon>Eukaryota</taxon>
        <taxon>Metazoa</taxon>
        <taxon>Spiralia</taxon>
        <taxon>Lophotrochozoa</taxon>
        <taxon>Platyhelminthes</taxon>
        <taxon>Trematoda</taxon>
        <taxon>Digenea</taxon>
        <taxon>Plagiorchiida</taxon>
        <taxon>Echinostomata</taxon>
        <taxon>Echinostomatoidea</taxon>
        <taxon>Fasciolidae</taxon>
        <taxon>Fasciola</taxon>
    </lineage>
</organism>
<keyword evidence="2" id="KW-1185">Reference proteome</keyword>
<proteinExistence type="predicted"/>
<protein>
    <submittedName>
        <fullName evidence="1">Uncharacterized protein</fullName>
    </submittedName>
</protein>
<comment type="caution">
    <text evidence="1">The sequence shown here is derived from an EMBL/GenBank/DDBJ whole genome shotgun (WGS) entry which is preliminary data.</text>
</comment>
<dbReference type="OrthoDB" id="10352323at2759"/>
<dbReference type="Proteomes" id="UP000316759">
    <property type="component" value="Unassembled WGS sequence"/>
</dbReference>
<reference evidence="1 2" key="1">
    <citation type="submission" date="2019-04" db="EMBL/GenBank/DDBJ databases">
        <title>Annotation for the trematode Fasciola gigantica.</title>
        <authorList>
            <person name="Choi Y.-J."/>
        </authorList>
    </citation>
    <scope>NUCLEOTIDE SEQUENCE [LARGE SCALE GENOMIC DNA]</scope>
    <source>
        <strain evidence="1">Uganda_cow_1</strain>
    </source>
</reference>
<gene>
    <name evidence="1" type="ORF">FGIG_08974</name>
</gene>
<dbReference type="AlphaFoldDB" id="A0A504YWW6"/>
<evidence type="ECO:0000313" key="1">
    <source>
        <dbReference type="EMBL" id="TPP62577.1"/>
    </source>
</evidence>